<dbReference type="Proteomes" id="UP000595046">
    <property type="component" value="Chromosome"/>
</dbReference>
<dbReference type="Pfam" id="PF00400">
    <property type="entry name" value="WD40"/>
    <property type="match status" value="2"/>
</dbReference>
<accession>A0A7T1WQT1</accession>
<reference evidence="6" key="1">
    <citation type="submission" date="2020-02" db="EMBL/GenBank/DDBJ databases">
        <title>Streptomyces sp. ASO4wet.</title>
        <authorList>
            <person name="Risdian C."/>
            <person name="Landwehr W."/>
            <person name="Schupp P."/>
            <person name="Wink J."/>
        </authorList>
    </citation>
    <scope>NUCLEOTIDE SEQUENCE [LARGE SCALE GENOMIC DNA]</scope>
    <source>
        <strain evidence="6">ASO4wet</strain>
    </source>
</reference>
<dbReference type="SMART" id="SM00320">
    <property type="entry name" value="WD40"/>
    <property type="match status" value="7"/>
</dbReference>
<dbReference type="PROSITE" id="PS50082">
    <property type="entry name" value="WD_REPEATS_2"/>
    <property type="match status" value="3"/>
</dbReference>
<feature type="repeat" description="WD" evidence="3">
    <location>
        <begin position="733"/>
        <end position="767"/>
    </location>
</feature>
<dbReference type="KEGG" id="sbat:G4Z16_01405"/>
<dbReference type="Gene3D" id="2.130.10.10">
    <property type="entry name" value="YVTN repeat-like/Quinoprotein amine dehydrogenase"/>
    <property type="match status" value="4"/>
</dbReference>
<organism evidence="5 6">
    <name type="scientific">Streptomyces bathyalis</name>
    <dbReference type="NCBI Taxonomy" id="2710756"/>
    <lineage>
        <taxon>Bacteria</taxon>
        <taxon>Bacillati</taxon>
        <taxon>Actinomycetota</taxon>
        <taxon>Actinomycetes</taxon>
        <taxon>Kitasatosporales</taxon>
        <taxon>Streptomycetaceae</taxon>
        <taxon>Streptomyces</taxon>
    </lineage>
</organism>
<proteinExistence type="predicted"/>
<evidence type="ECO:0000313" key="5">
    <source>
        <dbReference type="EMBL" id="QPP05262.1"/>
    </source>
</evidence>
<evidence type="ECO:0000256" key="1">
    <source>
        <dbReference type="ARBA" id="ARBA00022574"/>
    </source>
</evidence>
<dbReference type="Gene3D" id="3.40.50.300">
    <property type="entry name" value="P-loop containing nucleotide triphosphate hydrolases"/>
    <property type="match status" value="1"/>
</dbReference>
<dbReference type="PROSITE" id="PS00678">
    <property type="entry name" value="WD_REPEATS_1"/>
    <property type="match status" value="1"/>
</dbReference>
<dbReference type="PANTHER" id="PTHR22847:SF637">
    <property type="entry name" value="WD REPEAT DOMAIN 5B"/>
    <property type="match status" value="1"/>
</dbReference>
<keyword evidence="2" id="KW-0677">Repeat</keyword>
<dbReference type="InterPro" id="IPR020472">
    <property type="entry name" value="WD40_PAC1"/>
</dbReference>
<dbReference type="SUPFAM" id="SSF52540">
    <property type="entry name" value="P-loop containing nucleoside triphosphate hydrolases"/>
    <property type="match status" value="1"/>
</dbReference>
<dbReference type="PROSITE" id="PS50294">
    <property type="entry name" value="WD_REPEATS_REGION"/>
    <property type="match status" value="1"/>
</dbReference>
<feature type="repeat" description="WD" evidence="3">
    <location>
        <begin position="778"/>
        <end position="815"/>
    </location>
</feature>
<evidence type="ECO:0000313" key="6">
    <source>
        <dbReference type="Proteomes" id="UP000595046"/>
    </source>
</evidence>
<dbReference type="GO" id="GO:0043531">
    <property type="term" value="F:ADP binding"/>
    <property type="evidence" value="ECO:0007669"/>
    <property type="project" value="InterPro"/>
</dbReference>
<evidence type="ECO:0000256" key="2">
    <source>
        <dbReference type="ARBA" id="ARBA00022737"/>
    </source>
</evidence>
<feature type="domain" description="NB-ARC" evidence="4">
    <location>
        <begin position="57"/>
        <end position="181"/>
    </location>
</feature>
<dbReference type="InterPro" id="IPR027417">
    <property type="entry name" value="P-loop_NTPase"/>
</dbReference>
<dbReference type="Gene3D" id="1.10.10.10">
    <property type="entry name" value="Winged helix-like DNA-binding domain superfamily/Winged helix DNA-binding domain"/>
    <property type="match status" value="1"/>
</dbReference>
<dbReference type="PANTHER" id="PTHR22847">
    <property type="entry name" value="WD40 REPEAT PROTEIN"/>
    <property type="match status" value="1"/>
</dbReference>
<dbReference type="AlphaFoldDB" id="A0A7T1WQT1"/>
<keyword evidence="1 3" id="KW-0853">WD repeat</keyword>
<gene>
    <name evidence="5" type="ORF">G4Z16_01405</name>
</gene>
<dbReference type="GO" id="GO:0005829">
    <property type="term" value="C:cytosol"/>
    <property type="evidence" value="ECO:0007669"/>
    <property type="project" value="UniProtKB-ARBA"/>
</dbReference>
<evidence type="ECO:0000256" key="3">
    <source>
        <dbReference type="PROSITE-ProRule" id="PRU00221"/>
    </source>
</evidence>
<name>A0A7T1WQT1_9ACTN</name>
<sequence>MKDAAGTRNDLSGTVYGNVIQANSVSVSHEREARRGAVWMVPTPTQVLVARVDLTERLAELLSPGGADVGVVGNGGFGKTTLSAQVCHRVRHMFPGGVLWVTLGENVSEPVLADKINDLSELLIGQRPALTDPRMAGYRLGELLRDREPTLLVIDDLWAASRLAPFPTGPNVARLVTSRMRGTLPMTCEILKIGQMSLSESGSMLSNGLPGLTCIEGLTRLTGGWALLLSLVNGAIREYVEEGATPDEAADLIEQQLVQDGPDSLDLESADRRDQAVAATVEASLRRLASDDRNRFAELGVFPEDIAVPVEVVGSLWAANALSAARIRRLIRQLADLSLVSLSDGAIRIHDVLRTYLRRLLGPCGLIELNATLVNALRAADPAEWASASPYTRKYLAGHAASAGLLDPLLLDAGFLLAASQPDLLACLDAARGDDAQTAAAAYRRAAHHLRDRRMADRPAYLALAARRLGATELAYASDERGQLASWSSSWALWNSEPEHTTLARHRSAVLNVSVASLSNGRTWAVSNDIDGETRVVDVVSNESVELPGLLPNHGVLGTRCVQCVRLPHGGHLMFAHAWGEGLRIWDPVSGDAVAFEDQETVTKPAEIVWTEDQSRLVVLVADWEKTIRAWDGTTGRLVGEKVNFKVGGGTNFWTIAAGSLPNGHVAVAIANESQPVQLWDIETGQQLPHTLPGDPRRTMHLAWGKNALFTGGDSGLIRRWEPATGRAAGSDLAGHDTPLSALICAPTSDGEVVISGDDSGKVRVWDALTGDCREGPLTAHPDSVRSLAYAELPDGRAVVMTGGNENTARLWEMRAFGSESDRATGLPAPTSAVVAGNLVVSGHRDGTLRVWTPREQIAELEPGYKVLTCHDGFVIATPGRGLWVRTLTSEGKANPARRLPATGWVACATKVDDTTVAIIGGDENVVEAVRLPDGRRLWRKRTRERTKWEHRSAWRRPGVSAITTATLTDGRRVVVTGGTDGTIRIWDLANGRRVGTSMNCRDAHQLSPASVTALVGTRLLDGRAVAIAGSEDTTSATVAVWDLATCRMIAATATPTGWISHAVCTTTPDGSPVLVTGGKVLQVWRLDALDPATDWLPAFDIDLDAPVTALTTTASTLIAGTQHGMARLQLR</sequence>
<dbReference type="RefSeq" id="WP_197348769.1">
    <property type="nucleotide sequence ID" value="NZ_CP048882.1"/>
</dbReference>
<dbReference type="SUPFAM" id="SSF63829">
    <property type="entry name" value="Calcium-dependent phosphotriesterase"/>
    <property type="match status" value="1"/>
</dbReference>
<dbReference type="InterPro" id="IPR002182">
    <property type="entry name" value="NB-ARC"/>
</dbReference>
<dbReference type="InterPro" id="IPR015943">
    <property type="entry name" value="WD40/YVTN_repeat-like_dom_sf"/>
</dbReference>
<dbReference type="InterPro" id="IPR036388">
    <property type="entry name" value="WH-like_DNA-bd_sf"/>
</dbReference>
<dbReference type="PRINTS" id="PR00320">
    <property type="entry name" value="GPROTEINBRPT"/>
</dbReference>
<dbReference type="SUPFAM" id="SSF50978">
    <property type="entry name" value="WD40 repeat-like"/>
    <property type="match status" value="1"/>
</dbReference>
<dbReference type="Pfam" id="PF00931">
    <property type="entry name" value="NB-ARC"/>
    <property type="match status" value="1"/>
</dbReference>
<dbReference type="EMBL" id="CP048882">
    <property type="protein sequence ID" value="QPP05262.1"/>
    <property type="molecule type" value="Genomic_DNA"/>
</dbReference>
<protein>
    <recommendedName>
        <fullName evidence="4">NB-ARC domain-containing protein</fullName>
    </recommendedName>
</protein>
<feature type="repeat" description="WD" evidence="3">
    <location>
        <begin position="961"/>
        <end position="997"/>
    </location>
</feature>
<dbReference type="InterPro" id="IPR001680">
    <property type="entry name" value="WD40_rpt"/>
</dbReference>
<evidence type="ECO:0000259" key="4">
    <source>
        <dbReference type="Pfam" id="PF00931"/>
    </source>
</evidence>
<dbReference type="InterPro" id="IPR019775">
    <property type="entry name" value="WD40_repeat_CS"/>
</dbReference>
<dbReference type="InterPro" id="IPR036322">
    <property type="entry name" value="WD40_repeat_dom_sf"/>
</dbReference>
<keyword evidence="6" id="KW-1185">Reference proteome</keyword>